<dbReference type="InterPro" id="IPR029063">
    <property type="entry name" value="SAM-dependent_MTases_sf"/>
</dbReference>
<dbReference type="GO" id="GO:0032259">
    <property type="term" value="P:methylation"/>
    <property type="evidence" value="ECO:0007669"/>
    <property type="project" value="UniProtKB-KW"/>
</dbReference>
<dbReference type="STRING" id="317655.Sala_2291"/>
<feature type="domain" description="Methyltransferase type 11" evidence="1">
    <location>
        <begin position="136"/>
        <end position="239"/>
    </location>
</feature>
<evidence type="ECO:0000259" key="1">
    <source>
        <dbReference type="Pfam" id="PF08241"/>
    </source>
</evidence>
<accession>Q1GQS2</accession>
<sequence>MKPTLSTSRRLLRRQFATSATPNSAAAPIATDSIDTCIAARTFANREKSPKREVAHMRSLILVASNAIALAVAAPVLADHHGGGHAAHHGHDAIAAAVAAPTRTPANIERDKYRNPAETLAFFGVKPGDTVVELWPGGGWYTEILAPLTKAGGGTLYVAAPWERGLARIREKQAADTATYGALRLAEFPATGAGPKVPDGSADVVLTFRNVHNWRFGGADNTANAFKQIFAMLKPGGTLGVVEHRLNEDDDAAKEEKSGYMKESSIIAFAEAAGFELAGKSEINANPKDTKDYEKGVWTLPPVLREGETDRAKYVAIGESDRMTLKFVKPAR</sequence>
<keyword evidence="3" id="KW-1185">Reference proteome</keyword>
<dbReference type="Pfam" id="PF08241">
    <property type="entry name" value="Methyltransf_11"/>
    <property type="match status" value="1"/>
</dbReference>
<protein>
    <submittedName>
        <fullName evidence="2">Methyltransferase type 11</fullName>
    </submittedName>
</protein>
<dbReference type="Proteomes" id="UP000006578">
    <property type="component" value="Chromosome"/>
</dbReference>
<dbReference type="Gene3D" id="3.40.50.150">
    <property type="entry name" value="Vaccinia Virus protein VP39"/>
    <property type="match status" value="1"/>
</dbReference>
<dbReference type="PIRSF" id="PIRSF031679">
    <property type="entry name" value="Mtase_Alr7345_prd"/>
    <property type="match status" value="1"/>
</dbReference>
<dbReference type="EMBL" id="CP000356">
    <property type="protein sequence ID" value="ABF54000.1"/>
    <property type="molecule type" value="Genomic_DNA"/>
</dbReference>
<dbReference type="KEGG" id="sal:Sala_2291"/>
<gene>
    <name evidence="2" type="ordered locus">Sala_2291</name>
</gene>
<evidence type="ECO:0000313" key="3">
    <source>
        <dbReference type="Proteomes" id="UP000006578"/>
    </source>
</evidence>
<name>Q1GQS2_SPHAL</name>
<dbReference type="GO" id="GO:0008757">
    <property type="term" value="F:S-adenosylmethionine-dependent methyltransferase activity"/>
    <property type="evidence" value="ECO:0007669"/>
    <property type="project" value="InterPro"/>
</dbReference>
<keyword evidence="2" id="KW-0808">Transferase</keyword>
<keyword evidence="2" id="KW-0489">Methyltransferase</keyword>
<organism evidence="2 3">
    <name type="scientific">Sphingopyxis alaskensis (strain DSM 13593 / LMG 18877 / RB2256)</name>
    <name type="common">Sphingomonas alaskensis</name>
    <dbReference type="NCBI Taxonomy" id="317655"/>
    <lineage>
        <taxon>Bacteria</taxon>
        <taxon>Pseudomonadati</taxon>
        <taxon>Pseudomonadota</taxon>
        <taxon>Alphaproteobacteria</taxon>
        <taxon>Sphingomonadales</taxon>
        <taxon>Sphingomonadaceae</taxon>
        <taxon>Sphingopyxis</taxon>
    </lineage>
</organism>
<reference evidence="2 3" key="1">
    <citation type="journal article" date="2009" name="Proc. Natl. Acad. Sci. U.S.A.">
        <title>The genomic basis of trophic strategy in marine bacteria.</title>
        <authorList>
            <person name="Lauro F.M."/>
            <person name="McDougald D."/>
            <person name="Thomas T."/>
            <person name="Williams T.J."/>
            <person name="Egan S."/>
            <person name="Rice S."/>
            <person name="DeMaere M.Z."/>
            <person name="Ting L."/>
            <person name="Ertan H."/>
            <person name="Johnson J."/>
            <person name="Ferriera S."/>
            <person name="Lapidus A."/>
            <person name="Anderson I."/>
            <person name="Kyrpides N."/>
            <person name="Munk A.C."/>
            <person name="Detter C."/>
            <person name="Han C.S."/>
            <person name="Brown M.V."/>
            <person name="Robb F.T."/>
            <person name="Kjelleberg S."/>
            <person name="Cavicchioli R."/>
        </authorList>
    </citation>
    <scope>NUCLEOTIDE SEQUENCE [LARGE SCALE GENOMIC DNA]</scope>
    <source>
        <strain evidence="3">DSM 13593 / LMG 18877 / RB2256</strain>
    </source>
</reference>
<proteinExistence type="predicted"/>
<dbReference type="InterPro" id="IPR016980">
    <property type="entry name" value="S-AdoMet-dep_MeTrfase_Alr7345"/>
</dbReference>
<dbReference type="AlphaFoldDB" id="Q1GQS2"/>
<dbReference type="HOGENOM" id="CLU_072291_0_0_5"/>
<dbReference type="eggNOG" id="COG4798">
    <property type="taxonomic scope" value="Bacteria"/>
</dbReference>
<dbReference type="InterPro" id="IPR013216">
    <property type="entry name" value="Methyltransf_11"/>
</dbReference>
<evidence type="ECO:0000313" key="2">
    <source>
        <dbReference type="EMBL" id="ABF54000.1"/>
    </source>
</evidence>
<dbReference type="SUPFAM" id="SSF53335">
    <property type="entry name" value="S-adenosyl-L-methionine-dependent methyltransferases"/>
    <property type="match status" value="1"/>
</dbReference>